<dbReference type="InterPro" id="IPR029000">
    <property type="entry name" value="Cyclophilin-like_dom_sf"/>
</dbReference>
<evidence type="ECO:0000259" key="4">
    <source>
        <dbReference type="SMART" id="SM00796"/>
    </source>
</evidence>
<keyword evidence="1" id="KW-0547">Nucleotide-binding</keyword>
<organism evidence="5 6">
    <name type="scientific">Idiomarina xiamenensis 10-D-4</name>
    <dbReference type="NCBI Taxonomy" id="740709"/>
    <lineage>
        <taxon>Bacteria</taxon>
        <taxon>Pseudomonadati</taxon>
        <taxon>Pseudomonadota</taxon>
        <taxon>Gammaproteobacteria</taxon>
        <taxon>Alteromonadales</taxon>
        <taxon>Idiomarinaceae</taxon>
        <taxon>Idiomarina</taxon>
    </lineage>
</organism>
<dbReference type="Proteomes" id="UP000014115">
    <property type="component" value="Unassembled WGS sequence"/>
</dbReference>
<protein>
    <submittedName>
        <fullName evidence="5">Allophanate hydrolase 2 subunit 1</fullName>
    </submittedName>
</protein>
<dbReference type="Gene3D" id="2.40.100.10">
    <property type="entry name" value="Cyclophilin-like"/>
    <property type="match status" value="1"/>
</dbReference>
<dbReference type="EMBL" id="AMRG01000002">
    <property type="protein sequence ID" value="EKE86840.1"/>
    <property type="molecule type" value="Genomic_DNA"/>
</dbReference>
<feature type="domain" description="Carboxyltransferase" evidence="4">
    <location>
        <begin position="3"/>
        <end position="213"/>
    </location>
</feature>
<gene>
    <name evidence="5" type="ORF">A10D4_01322</name>
</gene>
<evidence type="ECO:0000313" key="6">
    <source>
        <dbReference type="Proteomes" id="UP000014115"/>
    </source>
</evidence>
<dbReference type="SMART" id="SM00796">
    <property type="entry name" value="AHS1"/>
    <property type="match status" value="1"/>
</dbReference>
<evidence type="ECO:0000313" key="5">
    <source>
        <dbReference type="EMBL" id="EKE86840.1"/>
    </source>
</evidence>
<dbReference type="SUPFAM" id="SSF50891">
    <property type="entry name" value="Cyclophilin-like"/>
    <property type="match status" value="1"/>
</dbReference>
<keyword evidence="6" id="KW-1185">Reference proteome</keyword>
<dbReference type="PANTHER" id="PTHR34698">
    <property type="entry name" value="5-OXOPROLINASE SUBUNIT B"/>
    <property type="match status" value="1"/>
</dbReference>
<dbReference type="Pfam" id="PF02682">
    <property type="entry name" value="CT_C_D"/>
    <property type="match status" value="1"/>
</dbReference>
<dbReference type="PATRIC" id="fig|740709.3.peg.265"/>
<keyword evidence="2 5" id="KW-0378">Hydrolase</keyword>
<dbReference type="InterPro" id="IPR010016">
    <property type="entry name" value="PxpB"/>
</dbReference>
<dbReference type="STRING" id="740709.A10D4_01322"/>
<evidence type="ECO:0000256" key="1">
    <source>
        <dbReference type="ARBA" id="ARBA00022741"/>
    </source>
</evidence>
<dbReference type="RefSeq" id="WP_008487229.1">
    <property type="nucleotide sequence ID" value="NZ_AMRG01000002.1"/>
</dbReference>
<comment type="caution">
    <text evidence="5">The sequence shown here is derived from an EMBL/GenBank/DDBJ whole genome shotgun (WGS) entry which is preliminary data.</text>
</comment>
<dbReference type="eggNOG" id="COG2049">
    <property type="taxonomic scope" value="Bacteria"/>
</dbReference>
<dbReference type="GO" id="GO:0016787">
    <property type="term" value="F:hydrolase activity"/>
    <property type="evidence" value="ECO:0007669"/>
    <property type="project" value="UniProtKB-KW"/>
</dbReference>
<proteinExistence type="predicted"/>
<evidence type="ECO:0000256" key="2">
    <source>
        <dbReference type="ARBA" id="ARBA00022801"/>
    </source>
</evidence>
<dbReference type="Gene3D" id="3.30.1360.40">
    <property type="match status" value="1"/>
</dbReference>
<sequence>MNIQCQRAAINAWLLVLDNRIAVDVSERVHAVNQAVRELGTFIMETSPAYASILVYFDIRRVNAEAVRDELMDCATRVLGASLQNKALQNSDEVKPARQHEVPVCYGYGEHDLAAVAEHCGLSVAEVIEYHQQTTYRVYALGFAPGFAYLGELDERIRIPRLATPRAKVPAGSVAIAEAQTAIYPIASPGGWRILGRTPMPLFDPAAQPMCPLQPGDEVRFVAIDEQRFEQWLLEVNP</sequence>
<dbReference type="SUPFAM" id="SSF160467">
    <property type="entry name" value="PH0987 N-terminal domain-like"/>
    <property type="match status" value="1"/>
</dbReference>
<dbReference type="GO" id="GO:0005524">
    <property type="term" value="F:ATP binding"/>
    <property type="evidence" value="ECO:0007669"/>
    <property type="project" value="UniProtKB-KW"/>
</dbReference>
<reference evidence="5 6" key="1">
    <citation type="journal article" date="2012" name="J. Bacteriol.">
        <title>Genome Sequence of Idiomarina xiamenensis Type Strain 10-D-4.</title>
        <authorList>
            <person name="Lai Q."/>
            <person name="Wang L."/>
            <person name="Wang W."/>
            <person name="Shao Z."/>
        </authorList>
    </citation>
    <scope>NUCLEOTIDE SEQUENCE [LARGE SCALE GENOMIC DNA]</scope>
    <source>
        <strain evidence="5 6">10-D-4</strain>
    </source>
</reference>
<evidence type="ECO:0000256" key="3">
    <source>
        <dbReference type="ARBA" id="ARBA00022840"/>
    </source>
</evidence>
<keyword evidence="3" id="KW-0067">ATP-binding</keyword>
<dbReference type="InterPro" id="IPR003833">
    <property type="entry name" value="CT_C_D"/>
</dbReference>
<dbReference type="PANTHER" id="PTHR34698:SF2">
    <property type="entry name" value="5-OXOPROLINASE SUBUNIT B"/>
    <property type="match status" value="1"/>
</dbReference>
<dbReference type="NCBIfam" id="TIGR00370">
    <property type="entry name" value="5-oxoprolinase subunit PxpB"/>
    <property type="match status" value="1"/>
</dbReference>
<dbReference type="AlphaFoldDB" id="K2LAI4"/>
<name>K2LAI4_9GAMM</name>
<dbReference type="OrthoDB" id="9778567at2"/>
<accession>K2LAI4</accession>